<evidence type="ECO:0000256" key="14">
    <source>
        <dbReference type="RuleBase" id="RU000591"/>
    </source>
</evidence>
<dbReference type="GO" id="GO:0005524">
    <property type="term" value="F:ATP binding"/>
    <property type="evidence" value="ECO:0007669"/>
    <property type="project" value="UniProtKB-UniRule"/>
</dbReference>
<reference evidence="19 20" key="1">
    <citation type="submission" date="2019-02" db="EMBL/GenBank/DDBJ databases">
        <authorList>
            <person name="Fomenkov A."/>
            <person name="Dubinina G."/>
            <person name="Grabovich M."/>
            <person name="Vincze T."/>
            <person name="Roberts R.J."/>
        </authorList>
    </citation>
    <scope>NUCLEOTIDE SEQUENCE [LARGE SCALE GENOMIC DNA]</scope>
    <source>
        <strain evidence="19 20">P</strain>
    </source>
</reference>
<accession>A0A5C1QAJ0</accession>
<dbReference type="GO" id="GO:0004252">
    <property type="term" value="F:serine-type endopeptidase activity"/>
    <property type="evidence" value="ECO:0007669"/>
    <property type="project" value="UniProtKB-UniRule"/>
</dbReference>
<evidence type="ECO:0000256" key="5">
    <source>
        <dbReference type="ARBA" id="ARBA00022801"/>
    </source>
</evidence>
<keyword evidence="2 9" id="KW-0963">Cytoplasm</keyword>
<dbReference type="PANTHER" id="PTHR10046">
    <property type="entry name" value="ATP DEPENDENT LON PROTEASE FAMILY MEMBER"/>
    <property type="match status" value="1"/>
</dbReference>
<evidence type="ECO:0000256" key="9">
    <source>
        <dbReference type="HAMAP-Rule" id="MF_01973"/>
    </source>
</evidence>
<comment type="subunit">
    <text evidence="9 10">Homohexamer. Organized in a ring with a central cavity.</text>
</comment>
<sequence>MKNLLSKLQKKKSKTGQENSTRHQLTSNIKHVLPYLTIGETVIFPNTIAPIFISNQSDIKAFESSMEKSKNIVIGYPIDKKKSKSLNNTYKTAVLCHILQVLKLPDGTVRILVEGVNKVKLSTITFNEFYIAECKIINNPIPIDTKTKSLIEVIKKIFTEYSSIHGKIPEEVVTTIDRSDTPDKILGNICFVTPLPYAVKIKYFLENNNLINLENIAVTLKSEIEILRLQQNLHGRVKKNLEKTQRDYFLNEQIKEINKELGKDEDPSGSDQLLKQIEKLELNVKDKEKLTKDANRLNKLQPMSPEAGILRTYLETVVELPWNNKSEDLVSLKKAKSILNDEHYNMVKAKDRILDFIAVRQFDVEKKSPVLCLVGPPGTGKTSLGKSVANSLGREFGRISLGGVRDEAEIRGHRKTYIGALPGKIIQAIKKTGVKNPVILLDEIDKIAAEYKGDPAAALLEVLDPEQNHTFTDHYLEIPFDLSDVLFIATANSLNPIPAPLLDRMEVLEIQGYTEIEKTEIAKRFIIPKQLKTIGLTDAQISFTDDSLLKIIRKFTRESGVRNLNRNVASVLRKIARLKLEEFEEGDEPFKAEDIKFEVTDENLNDLLGDDKIPDEDIKDSTVPGLSVGLAWTQLGGTVLPLEIVLSKGKGRIILTGQLGDVMKESAQIAISYVKSNCELFGIDPDFDKDVDIHIHAPEGAIKKDGPSAGITMTSALISAIKQTCINKKTAMTGEITLTGQLLPIGGLKEKVLAAARNGSTDVLIPLANKKDIKDIPKEITDKITFHTHSRVDEAIFSLFPKGTFNKNS</sequence>
<evidence type="ECO:0000256" key="16">
    <source>
        <dbReference type="SAM" id="MobiDB-lite"/>
    </source>
</evidence>
<feature type="domain" description="Lon proteolytic" evidence="17">
    <location>
        <begin position="621"/>
        <end position="802"/>
    </location>
</feature>
<dbReference type="Gene3D" id="2.30.130.40">
    <property type="entry name" value="LON domain-like"/>
    <property type="match status" value="1"/>
</dbReference>
<evidence type="ECO:0000256" key="3">
    <source>
        <dbReference type="ARBA" id="ARBA00022670"/>
    </source>
</evidence>
<dbReference type="PROSITE" id="PS51787">
    <property type="entry name" value="LON_N"/>
    <property type="match status" value="1"/>
</dbReference>
<evidence type="ECO:0000256" key="2">
    <source>
        <dbReference type="ARBA" id="ARBA00022490"/>
    </source>
</evidence>
<dbReference type="FunFam" id="3.40.50.300:FF:000382">
    <property type="entry name" value="Lon protease homolog 2, peroxisomal"/>
    <property type="match status" value="1"/>
</dbReference>
<dbReference type="PIRSF" id="PIRSF001174">
    <property type="entry name" value="Lon_proteas"/>
    <property type="match status" value="1"/>
</dbReference>
<keyword evidence="5 9" id="KW-0378">Hydrolase</keyword>
<evidence type="ECO:0000256" key="13">
    <source>
        <dbReference type="PROSITE-ProRule" id="PRU01122"/>
    </source>
</evidence>
<dbReference type="HAMAP" id="MF_01973">
    <property type="entry name" value="lon_bact"/>
    <property type="match status" value="1"/>
</dbReference>
<dbReference type="GO" id="GO:0006515">
    <property type="term" value="P:protein quality control for misfolded or incompletely synthesized proteins"/>
    <property type="evidence" value="ECO:0007669"/>
    <property type="project" value="UniProtKB-UniRule"/>
</dbReference>
<keyword evidence="20" id="KW-1185">Reference proteome</keyword>
<keyword evidence="7 9" id="KW-0067">ATP-binding</keyword>
<dbReference type="KEGG" id="sper:EW093_04935"/>
<dbReference type="InterPro" id="IPR020568">
    <property type="entry name" value="Ribosomal_Su5_D2-typ_SF"/>
</dbReference>
<evidence type="ECO:0000256" key="6">
    <source>
        <dbReference type="ARBA" id="ARBA00022825"/>
    </source>
</evidence>
<evidence type="ECO:0000259" key="17">
    <source>
        <dbReference type="PROSITE" id="PS51786"/>
    </source>
</evidence>
<evidence type="ECO:0000256" key="10">
    <source>
        <dbReference type="PIRNR" id="PIRNR001174"/>
    </source>
</evidence>
<evidence type="ECO:0000313" key="20">
    <source>
        <dbReference type="Proteomes" id="UP000323824"/>
    </source>
</evidence>
<evidence type="ECO:0000256" key="1">
    <source>
        <dbReference type="ARBA" id="ARBA00004496"/>
    </source>
</evidence>
<dbReference type="PROSITE" id="PS01046">
    <property type="entry name" value="LON_SER"/>
    <property type="match status" value="1"/>
</dbReference>
<dbReference type="SMART" id="SM00464">
    <property type="entry name" value="LON"/>
    <property type="match status" value="1"/>
</dbReference>
<dbReference type="GO" id="GO:0005737">
    <property type="term" value="C:cytoplasm"/>
    <property type="evidence" value="ECO:0007669"/>
    <property type="project" value="UniProtKB-SubCell"/>
</dbReference>
<dbReference type="EC" id="3.4.21.53" evidence="9 10"/>
<evidence type="ECO:0000259" key="18">
    <source>
        <dbReference type="PROSITE" id="PS51787"/>
    </source>
</evidence>
<dbReference type="GO" id="GO:0034605">
    <property type="term" value="P:cellular response to heat"/>
    <property type="evidence" value="ECO:0007669"/>
    <property type="project" value="UniProtKB-UniRule"/>
</dbReference>
<dbReference type="GO" id="GO:0016887">
    <property type="term" value="F:ATP hydrolysis activity"/>
    <property type="evidence" value="ECO:0007669"/>
    <property type="project" value="UniProtKB-UniRule"/>
</dbReference>
<dbReference type="InterPro" id="IPR003111">
    <property type="entry name" value="Lon_prtase_N"/>
</dbReference>
<keyword evidence="4 9" id="KW-0547">Nucleotide-binding</keyword>
<feature type="active site" evidence="9 11">
    <location>
        <position position="708"/>
    </location>
</feature>
<dbReference type="InterPro" id="IPR003593">
    <property type="entry name" value="AAA+_ATPase"/>
</dbReference>
<dbReference type="InterPro" id="IPR003959">
    <property type="entry name" value="ATPase_AAA_core"/>
</dbReference>
<dbReference type="Gene3D" id="1.20.5.5270">
    <property type="match status" value="1"/>
</dbReference>
<dbReference type="Pfam" id="PF22667">
    <property type="entry name" value="Lon_lid"/>
    <property type="match status" value="1"/>
</dbReference>
<dbReference type="OrthoDB" id="9803599at2"/>
<gene>
    <name evidence="9 19" type="primary">lon</name>
    <name evidence="19" type="ORF">EW093_04935</name>
</gene>
<dbReference type="RefSeq" id="WP_149567327.1">
    <property type="nucleotide sequence ID" value="NZ_CP035807.1"/>
</dbReference>
<dbReference type="InterPro" id="IPR046336">
    <property type="entry name" value="Lon_prtase_N_sf"/>
</dbReference>
<dbReference type="InterPro" id="IPR008269">
    <property type="entry name" value="Lon_proteolytic"/>
</dbReference>
<feature type="coiled-coil region" evidence="15">
    <location>
        <begin position="270"/>
        <end position="297"/>
    </location>
</feature>
<dbReference type="InterPro" id="IPR008268">
    <property type="entry name" value="Peptidase_S16_AS"/>
</dbReference>
<feature type="domain" description="Lon N-terminal" evidence="18">
    <location>
        <begin position="33"/>
        <end position="224"/>
    </location>
</feature>
<evidence type="ECO:0000256" key="4">
    <source>
        <dbReference type="ARBA" id="ARBA00022741"/>
    </source>
</evidence>
<comment type="similarity">
    <text evidence="9 10 13 14">Belongs to the peptidase S16 family.</text>
</comment>
<keyword evidence="6 9" id="KW-0720">Serine protease</keyword>
<dbReference type="InterPro" id="IPR014721">
    <property type="entry name" value="Ribsml_uS5_D2-typ_fold_subgr"/>
</dbReference>
<dbReference type="InterPro" id="IPR004815">
    <property type="entry name" value="Lon_bac/euk-typ"/>
</dbReference>
<proteinExistence type="evidence at transcript level"/>
<dbReference type="Gene3D" id="1.20.58.1480">
    <property type="match status" value="1"/>
</dbReference>
<dbReference type="SMART" id="SM00382">
    <property type="entry name" value="AAA"/>
    <property type="match status" value="1"/>
</dbReference>
<dbReference type="GO" id="GO:0043565">
    <property type="term" value="F:sequence-specific DNA binding"/>
    <property type="evidence" value="ECO:0007669"/>
    <property type="project" value="UniProtKB-UniRule"/>
</dbReference>
<dbReference type="InterPro" id="IPR027417">
    <property type="entry name" value="P-loop_NTPase"/>
</dbReference>
<evidence type="ECO:0000256" key="7">
    <source>
        <dbReference type="ARBA" id="ARBA00022840"/>
    </source>
</evidence>
<dbReference type="Gene3D" id="1.10.8.60">
    <property type="match status" value="1"/>
</dbReference>
<dbReference type="Pfam" id="PF05362">
    <property type="entry name" value="Lon_C"/>
    <property type="match status" value="1"/>
</dbReference>
<dbReference type="InterPro" id="IPR054594">
    <property type="entry name" value="Lon_lid"/>
</dbReference>
<dbReference type="CDD" id="cd19500">
    <property type="entry name" value="RecA-like_Lon"/>
    <property type="match status" value="1"/>
</dbReference>
<feature type="binding site" evidence="9 12">
    <location>
        <begin position="375"/>
        <end position="382"/>
    </location>
    <ligand>
        <name>ATP</name>
        <dbReference type="ChEBI" id="CHEBI:30616"/>
    </ligand>
</feature>
<dbReference type="InterPro" id="IPR027065">
    <property type="entry name" value="Lon_Prtase"/>
</dbReference>
<dbReference type="PROSITE" id="PS51786">
    <property type="entry name" value="LON_PROTEOLYTIC"/>
    <property type="match status" value="1"/>
</dbReference>
<dbReference type="GO" id="GO:0004176">
    <property type="term" value="F:ATP-dependent peptidase activity"/>
    <property type="evidence" value="ECO:0007669"/>
    <property type="project" value="UniProtKB-UniRule"/>
</dbReference>
<dbReference type="InterPro" id="IPR027543">
    <property type="entry name" value="Lon_bac"/>
</dbReference>
<name>A0A5C1QAJ0_9SPIO</name>
<evidence type="ECO:0000256" key="15">
    <source>
        <dbReference type="SAM" id="Coils"/>
    </source>
</evidence>
<evidence type="ECO:0000256" key="11">
    <source>
        <dbReference type="PIRSR" id="PIRSR001174-1"/>
    </source>
</evidence>
<dbReference type="SUPFAM" id="SSF54211">
    <property type="entry name" value="Ribosomal protein S5 domain 2-like"/>
    <property type="match status" value="1"/>
</dbReference>
<dbReference type="AlphaFoldDB" id="A0A5C1QAJ0"/>
<organism evidence="19 20">
    <name type="scientific">Thiospirochaeta perfilievii</name>
    <dbReference type="NCBI Taxonomy" id="252967"/>
    <lineage>
        <taxon>Bacteria</taxon>
        <taxon>Pseudomonadati</taxon>
        <taxon>Spirochaetota</taxon>
        <taxon>Spirochaetia</taxon>
        <taxon>Spirochaetales</taxon>
        <taxon>Spirochaetaceae</taxon>
        <taxon>Thiospirochaeta</taxon>
    </lineage>
</organism>
<dbReference type="Pfam" id="PF00004">
    <property type="entry name" value="AAA"/>
    <property type="match status" value="1"/>
</dbReference>
<comment type="catalytic activity">
    <reaction evidence="9 10 13">
        <text>Hydrolysis of proteins in presence of ATP.</text>
        <dbReference type="EC" id="3.4.21.53"/>
    </reaction>
</comment>
<evidence type="ECO:0000256" key="8">
    <source>
        <dbReference type="ARBA" id="ARBA00023016"/>
    </source>
</evidence>
<comment type="function">
    <text evidence="9">ATP-dependent serine protease that mediates the selective degradation of mutant and abnormal proteins as well as certain short-lived regulatory proteins. Required for cellular homeostasis and for survival from DNA damage and developmental changes induced by stress. Degrades polypeptides processively to yield small peptide fragments that are 5 to 10 amino acids long. Binds to DNA in a double-stranded, site-specific manner.</text>
</comment>
<dbReference type="NCBIfam" id="TIGR00763">
    <property type="entry name" value="lon"/>
    <property type="match status" value="1"/>
</dbReference>
<comment type="induction">
    <text evidence="9">By heat shock.</text>
</comment>
<protein>
    <recommendedName>
        <fullName evidence="9 10">Lon protease</fullName>
        <ecNumber evidence="9 10">3.4.21.53</ecNumber>
    </recommendedName>
    <alternativeName>
        <fullName evidence="9">ATP-dependent protease La</fullName>
    </alternativeName>
</protein>
<evidence type="ECO:0000313" key="19">
    <source>
        <dbReference type="EMBL" id="QEN04070.1"/>
    </source>
</evidence>
<dbReference type="Gene3D" id="3.40.50.300">
    <property type="entry name" value="P-loop containing nucleotide triphosphate hydrolases"/>
    <property type="match status" value="1"/>
</dbReference>
<dbReference type="Proteomes" id="UP000323824">
    <property type="component" value="Chromosome"/>
</dbReference>
<dbReference type="SUPFAM" id="SSF52540">
    <property type="entry name" value="P-loop containing nucleoside triphosphate hydrolases"/>
    <property type="match status" value="1"/>
</dbReference>
<feature type="active site" evidence="9 11">
    <location>
        <position position="751"/>
    </location>
</feature>
<dbReference type="InterPro" id="IPR015947">
    <property type="entry name" value="PUA-like_sf"/>
</dbReference>
<dbReference type="Gene3D" id="3.30.230.10">
    <property type="match status" value="1"/>
</dbReference>
<comment type="subcellular location">
    <subcellularLocation>
        <location evidence="1 9 10">Cytoplasm</location>
    </subcellularLocation>
</comment>
<dbReference type="EMBL" id="CP035807">
    <property type="protein sequence ID" value="QEN04070.1"/>
    <property type="molecule type" value="Genomic_DNA"/>
</dbReference>
<reference evidence="19 20" key="2">
    <citation type="submission" date="2019-09" db="EMBL/GenBank/DDBJ databases">
        <title>Complete Genome Sequence and Methylome Analysis of free living Spirochaetas.</title>
        <authorList>
            <person name="Leshcheva N."/>
            <person name="Mikheeva N."/>
        </authorList>
    </citation>
    <scope>NUCLEOTIDE SEQUENCE [LARGE SCALE GENOMIC DNA]</scope>
    <source>
        <strain evidence="19 20">P</strain>
    </source>
</reference>
<keyword evidence="3 9" id="KW-0645">Protease</keyword>
<dbReference type="PRINTS" id="PR00830">
    <property type="entry name" value="ENDOLAPTASE"/>
</dbReference>
<feature type="region of interest" description="Disordered" evidence="16">
    <location>
        <begin position="1"/>
        <end position="23"/>
    </location>
</feature>
<keyword evidence="15" id="KW-0175">Coiled coil</keyword>
<evidence type="ECO:0000256" key="12">
    <source>
        <dbReference type="PIRSR" id="PIRSR001174-2"/>
    </source>
</evidence>
<keyword evidence="8 9" id="KW-0346">Stress response</keyword>
<dbReference type="Pfam" id="PF02190">
    <property type="entry name" value="LON_substr_bdg"/>
    <property type="match status" value="1"/>
</dbReference>
<dbReference type="SUPFAM" id="SSF88697">
    <property type="entry name" value="PUA domain-like"/>
    <property type="match status" value="1"/>
</dbReference>